<dbReference type="GO" id="GO:0005829">
    <property type="term" value="C:cytosol"/>
    <property type="evidence" value="ECO:0007669"/>
    <property type="project" value="TreeGrafter"/>
</dbReference>
<proteinExistence type="predicted"/>
<dbReference type="Gene3D" id="2.40.160.120">
    <property type="match status" value="1"/>
</dbReference>
<reference evidence="3" key="2">
    <citation type="submission" date="2010-04" db="EMBL/GenBank/DDBJ databases">
        <authorList>
            <person name="Buell R."/>
            <person name="Hamilton J."/>
            <person name="Hostetler J."/>
        </authorList>
    </citation>
    <scope>NUCLEOTIDE SEQUENCE [LARGE SCALE GENOMIC DNA]</scope>
    <source>
        <strain evidence="3">DAOM:BR144</strain>
    </source>
</reference>
<dbReference type="HOGENOM" id="CLU_042600_1_0_1"/>
<dbReference type="STRING" id="431595.K3WHK9"/>
<dbReference type="VEuPathDB" id="FungiDB:PYU1_G004441"/>
<dbReference type="GO" id="GO:0016020">
    <property type="term" value="C:membrane"/>
    <property type="evidence" value="ECO:0007669"/>
    <property type="project" value="TreeGrafter"/>
</dbReference>
<sequence>MDVDRDTAALTLASVNLHIGSIVPSPSLTSYEDQKNKTLASRTSRTSSAASNHSAMPTPPTSSSESLSKTAAVNARERRSSSQLDSSWTQLQVKDRMAWTTSFKMNKKGGLVFLDHETLKKQQGVFKEVMLQVGSQLLSGKLAVRISLPIRIFEPRTLLERVADGWNYAPTLLKKAALSSEPIERMKYVIAFVTGGFHFCVGQQKPFNPILGETYEATYADGTQVFLEHVSHHPVKSAFTISGPKALYTVSGVYEFESSTSRNSIVNHQVGTAKVVFHDGHTITYTVPQIKMSGILIGERVVELTGTASFVDAAHHLIGEVNFDANNSFLMKSHAEDIKGTIHPAKKSAKHALSTVQGSWLSHLQFDNKVYWHVESEPVFEHQPVANPLPSDSRFREDVIALKNGDLALAQSEKLRLEELQRADKKLREEKQNAV</sequence>
<evidence type="ECO:0000256" key="1">
    <source>
        <dbReference type="SAM" id="MobiDB-lite"/>
    </source>
</evidence>
<dbReference type="GO" id="GO:0032934">
    <property type="term" value="F:sterol binding"/>
    <property type="evidence" value="ECO:0007669"/>
    <property type="project" value="TreeGrafter"/>
</dbReference>
<dbReference type="Pfam" id="PF01237">
    <property type="entry name" value="Oxysterol_BP"/>
    <property type="match status" value="1"/>
</dbReference>
<evidence type="ECO:0000313" key="2">
    <source>
        <dbReference type="EnsemblProtists" id="PYU1_T004451"/>
    </source>
</evidence>
<dbReference type="PANTHER" id="PTHR10972:SF148">
    <property type="entry name" value="OXYSTEROL-BINDING PROTEIN 9"/>
    <property type="match status" value="1"/>
</dbReference>
<reference evidence="2" key="3">
    <citation type="submission" date="2015-02" db="UniProtKB">
        <authorList>
            <consortium name="EnsemblProtists"/>
        </authorList>
    </citation>
    <scope>IDENTIFICATION</scope>
    <source>
        <strain evidence="2">DAOM BR144</strain>
    </source>
</reference>
<dbReference type="eggNOG" id="KOG2210">
    <property type="taxonomic scope" value="Eukaryota"/>
</dbReference>
<dbReference type="EMBL" id="GL376631">
    <property type="status" value="NOT_ANNOTATED_CDS"/>
    <property type="molecule type" value="Genomic_DNA"/>
</dbReference>
<feature type="compositionally biased region" description="Low complexity" evidence="1">
    <location>
        <begin position="40"/>
        <end position="72"/>
    </location>
</feature>
<protein>
    <recommendedName>
        <fullName evidence="4">Oxysterol-binding protein</fullName>
    </recommendedName>
</protein>
<dbReference type="OMA" id="ECYEDCL"/>
<accession>K3WHK9</accession>
<dbReference type="Proteomes" id="UP000019132">
    <property type="component" value="Unassembled WGS sequence"/>
</dbReference>
<dbReference type="SUPFAM" id="SSF144000">
    <property type="entry name" value="Oxysterol-binding protein-like"/>
    <property type="match status" value="1"/>
</dbReference>
<dbReference type="InterPro" id="IPR000648">
    <property type="entry name" value="Oxysterol-bd"/>
</dbReference>
<organism evidence="2 3">
    <name type="scientific">Globisporangium ultimum (strain ATCC 200006 / CBS 805.95 / DAOM BR144)</name>
    <name type="common">Pythium ultimum</name>
    <dbReference type="NCBI Taxonomy" id="431595"/>
    <lineage>
        <taxon>Eukaryota</taxon>
        <taxon>Sar</taxon>
        <taxon>Stramenopiles</taxon>
        <taxon>Oomycota</taxon>
        <taxon>Peronosporomycetes</taxon>
        <taxon>Pythiales</taxon>
        <taxon>Pythiaceae</taxon>
        <taxon>Globisporangium</taxon>
    </lineage>
</organism>
<name>K3WHK9_GLOUD</name>
<dbReference type="AlphaFoldDB" id="K3WHK9"/>
<evidence type="ECO:0008006" key="4">
    <source>
        <dbReference type="Google" id="ProtNLM"/>
    </source>
</evidence>
<dbReference type="PANTHER" id="PTHR10972">
    <property type="entry name" value="OXYSTEROL-BINDING PROTEIN-RELATED"/>
    <property type="match status" value="1"/>
</dbReference>
<dbReference type="InterPro" id="IPR037239">
    <property type="entry name" value="OSBP_sf"/>
</dbReference>
<keyword evidence="3" id="KW-1185">Reference proteome</keyword>
<dbReference type="EnsemblProtists" id="PYU1_T004451">
    <property type="protein sequence ID" value="PYU1_T004451"/>
    <property type="gene ID" value="PYU1_G004441"/>
</dbReference>
<dbReference type="InParanoid" id="K3WHK9"/>
<reference evidence="3" key="1">
    <citation type="journal article" date="2010" name="Genome Biol.">
        <title>Genome sequence of the necrotrophic plant pathogen Pythium ultimum reveals original pathogenicity mechanisms and effector repertoire.</title>
        <authorList>
            <person name="Levesque C.A."/>
            <person name="Brouwer H."/>
            <person name="Cano L."/>
            <person name="Hamilton J.P."/>
            <person name="Holt C."/>
            <person name="Huitema E."/>
            <person name="Raffaele S."/>
            <person name="Robideau G.P."/>
            <person name="Thines M."/>
            <person name="Win J."/>
            <person name="Zerillo M.M."/>
            <person name="Beakes G.W."/>
            <person name="Boore J.L."/>
            <person name="Busam D."/>
            <person name="Dumas B."/>
            <person name="Ferriera S."/>
            <person name="Fuerstenberg S.I."/>
            <person name="Gachon C.M."/>
            <person name="Gaulin E."/>
            <person name="Govers F."/>
            <person name="Grenville-Briggs L."/>
            <person name="Horner N."/>
            <person name="Hostetler J."/>
            <person name="Jiang R.H."/>
            <person name="Johnson J."/>
            <person name="Krajaejun T."/>
            <person name="Lin H."/>
            <person name="Meijer H.J."/>
            <person name="Moore B."/>
            <person name="Morris P."/>
            <person name="Phuntmart V."/>
            <person name="Puiu D."/>
            <person name="Shetty J."/>
            <person name="Stajich J.E."/>
            <person name="Tripathy S."/>
            <person name="Wawra S."/>
            <person name="van West P."/>
            <person name="Whitty B.R."/>
            <person name="Coutinho P.M."/>
            <person name="Henrissat B."/>
            <person name="Martin F."/>
            <person name="Thomas P.D."/>
            <person name="Tyler B.M."/>
            <person name="De Vries R.P."/>
            <person name="Kamoun S."/>
            <person name="Yandell M."/>
            <person name="Tisserat N."/>
            <person name="Buell C.R."/>
        </authorList>
    </citation>
    <scope>NUCLEOTIDE SEQUENCE</scope>
    <source>
        <strain evidence="3">DAOM:BR144</strain>
    </source>
</reference>
<feature type="region of interest" description="Disordered" evidence="1">
    <location>
        <begin position="25"/>
        <end position="86"/>
    </location>
</feature>
<evidence type="ECO:0000313" key="3">
    <source>
        <dbReference type="Proteomes" id="UP000019132"/>
    </source>
</evidence>